<dbReference type="EMBL" id="VSRR010123653">
    <property type="protein sequence ID" value="MPD00612.1"/>
    <property type="molecule type" value="Genomic_DNA"/>
</dbReference>
<reference evidence="2 3" key="1">
    <citation type="submission" date="2019-05" db="EMBL/GenBank/DDBJ databases">
        <title>Another draft genome of Portunus trituberculatus and its Hox gene families provides insights of decapod evolution.</title>
        <authorList>
            <person name="Jeong J.-H."/>
            <person name="Song I."/>
            <person name="Kim S."/>
            <person name="Choi T."/>
            <person name="Kim D."/>
            <person name="Ryu S."/>
            <person name="Kim W."/>
        </authorList>
    </citation>
    <scope>NUCLEOTIDE SEQUENCE [LARGE SCALE GENOMIC DNA]</scope>
    <source>
        <tissue evidence="2">Muscle</tissue>
    </source>
</reference>
<evidence type="ECO:0000313" key="2">
    <source>
        <dbReference type="EMBL" id="MPD00612.1"/>
    </source>
</evidence>
<name>A0A5B7JRS3_PORTR</name>
<dbReference type="AlphaFoldDB" id="A0A5B7JRS3"/>
<proteinExistence type="predicted"/>
<feature type="compositionally biased region" description="Polar residues" evidence="1">
    <location>
        <begin position="1"/>
        <end position="14"/>
    </location>
</feature>
<protein>
    <submittedName>
        <fullName evidence="2">Uncharacterized protein</fullName>
    </submittedName>
</protein>
<evidence type="ECO:0000313" key="3">
    <source>
        <dbReference type="Proteomes" id="UP000324222"/>
    </source>
</evidence>
<dbReference type="Proteomes" id="UP000324222">
    <property type="component" value="Unassembled WGS sequence"/>
</dbReference>
<organism evidence="2 3">
    <name type="scientific">Portunus trituberculatus</name>
    <name type="common">Swimming crab</name>
    <name type="synonym">Neptunus trituberculatus</name>
    <dbReference type="NCBI Taxonomy" id="210409"/>
    <lineage>
        <taxon>Eukaryota</taxon>
        <taxon>Metazoa</taxon>
        <taxon>Ecdysozoa</taxon>
        <taxon>Arthropoda</taxon>
        <taxon>Crustacea</taxon>
        <taxon>Multicrustacea</taxon>
        <taxon>Malacostraca</taxon>
        <taxon>Eumalacostraca</taxon>
        <taxon>Eucarida</taxon>
        <taxon>Decapoda</taxon>
        <taxon>Pleocyemata</taxon>
        <taxon>Brachyura</taxon>
        <taxon>Eubrachyura</taxon>
        <taxon>Portunoidea</taxon>
        <taxon>Portunidae</taxon>
        <taxon>Portuninae</taxon>
        <taxon>Portunus</taxon>
    </lineage>
</organism>
<accession>A0A5B7JRS3</accession>
<keyword evidence="3" id="KW-1185">Reference proteome</keyword>
<sequence length="98" mass="10625">MHRSHLNTPPNRSGSHVAPQPITGVPSSHSNTDLYPGTSPSGRAMIFDPAVLSFIQPQLTHPKRKKVYVSSSPGAASEEVRQNLDVTSLRRLNTANNL</sequence>
<evidence type="ECO:0000256" key="1">
    <source>
        <dbReference type="SAM" id="MobiDB-lite"/>
    </source>
</evidence>
<feature type="compositionally biased region" description="Polar residues" evidence="1">
    <location>
        <begin position="25"/>
        <end position="41"/>
    </location>
</feature>
<gene>
    <name evidence="2" type="ORF">E2C01_096094</name>
</gene>
<feature type="region of interest" description="Disordered" evidence="1">
    <location>
        <begin position="1"/>
        <end position="41"/>
    </location>
</feature>
<comment type="caution">
    <text evidence="2">The sequence shown here is derived from an EMBL/GenBank/DDBJ whole genome shotgun (WGS) entry which is preliminary data.</text>
</comment>